<dbReference type="InterPro" id="IPR032466">
    <property type="entry name" value="Metal_Hydrolase"/>
</dbReference>
<dbReference type="Pfam" id="PF04909">
    <property type="entry name" value="Amidohydro_2"/>
    <property type="match status" value="1"/>
</dbReference>
<dbReference type="EMBL" id="AZHW01000828">
    <property type="protein sequence ID" value="ETW96146.1"/>
    <property type="molecule type" value="Genomic_DNA"/>
</dbReference>
<dbReference type="InterPro" id="IPR006680">
    <property type="entry name" value="Amidohydro-rel"/>
</dbReference>
<dbReference type="SUPFAM" id="SSF51556">
    <property type="entry name" value="Metallo-dependent hydrolases"/>
    <property type="match status" value="1"/>
</dbReference>
<dbReference type="Proteomes" id="UP000019141">
    <property type="component" value="Unassembled WGS sequence"/>
</dbReference>
<evidence type="ECO:0000313" key="3">
    <source>
        <dbReference type="Proteomes" id="UP000019141"/>
    </source>
</evidence>
<proteinExistence type="predicted"/>
<keyword evidence="3" id="KW-1185">Reference proteome</keyword>
<dbReference type="Gene3D" id="3.20.20.140">
    <property type="entry name" value="Metal-dependent hydrolases"/>
    <property type="match status" value="1"/>
</dbReference>
<protein>
    <recommendedName>
        <fullName evidence="1">Amidohydrolase-related domain-containing protein</fullName>
    </recommendedName>
</protein>
<dbReference type="HOGENOM" id="CLU_1988556_0_0_7"/>
<feature type="domain" description="Amidohydrolase-related" evidence="1">
    <location>
        <begin position="19"/>
        <end position="110"/>
    </location>
</feature>
<reference evidence="2 3" key="1">
    <citation type="journal article" date="2014" name="Nature">
        <title>An environmental bacterial taxon with a large and distinct metabolic repertoire.</title>
        <authorList>
            <person name="Wilson M.C."/>
            <person name="Mori T."/>
            <person name="Ruckert C."/>
            <person name="Uria A.R."/>
            <person name="Helf M.J."/>
            <person name="Takada K."/>
            <person name="Gernert C."/>
            <person name="Steffens U.A."/>
            <person name="Heycke N."/>
            <person name="Schmitt S."/>
            <person name="Rinke C."/>
            <person name="Helfrich E.J."/>
            <person name="Brachmann A.O."/>
            <person name="Gurgui C."/>
            <person name="Wakimoto T."/>
            <person name="Kracht M."/>
            <person name="Crusemann M."/>
            <person name="Hentschel U."/>
            <person name="Abe I."/>
            <person name="Matsunaga S."/>
            <person name="Kalinowski J."/>
            <person name="Takeyama H."/>
            <person name="Piel J."/>
        </authorList>
    </citation>
    <scope>NUCLEOTIDE SEQUENCE [LARGE SCALE GENOMIC DNA]</scope>
    <source>
        <strain evidence="3">TSY1</strain>
    </source>
</reference>
<evidence type="ECO:0000313" key="2">
    <source>
        <dbReference type="EMBL" id="ETW96146.1"/>
    </source>
</evidence>
<comment type="caution">
    <text evidence="2">The sequence shown here is derived from an EMBL/GenBank/DDBJ whole genome shotgun (WGS) entry which is preliminary data.</text>
</comment>
<name>W4LFM4_ENTF1</name>
<accession>W4LFM4</accession>
<evidence type="ECO:0000259" key="1">
    <source>
        <dbReference type="Pfam" id="PF04909"/>
    </source>
</evidence>
<gene>
    <name evidence="2" type="ORF">ETSY1_27775</name>
</gene>
<sequence>MEADGGWIPHFMYRMDHAYNRHRHWMRGRELDQQPSAYFLEHIYFTFQDDYTAFMFKDHMNIERMMWANDYPHSDSTWPWSQDVLKKQLSHMTEDEKNLVLHDNVAGLYQLDTASLPVQEVTAAL</sequence>
<organism evidence="2 3">
    <name type="scientific">Entotheonella factor</name>
    <dbReference type="NCBI Taxonomy" id="1429438"/>
    <lineage>
        <taxon>Bacteria</taxon>
        <taxon>Pseudomonadati</taxon>
        <taxon>Nitrospinota/Tectimicrobiota group</taxon>
        <taxon>Candidatus Tectimicrobiota</taxon>
        <taxon>Candidatus Entotheonellia</taxon>
        <taxon>Candidatus Entotheonellales</taxon>
        <taxon>Candidatus Entotheonellaceae</taxon>
        <taxon>Candidatus Entotheonella</taxon>
    </lineage>
</organism>
<dbReference type="AlphaFoldDB" id="W4LFM4"/>